<dbReference type="Pfam" id="PF11160">
    <property type="entry name" value="Hva1_TUDOR"/>
    <property type="match status" value="1"/>
</dbReference>
<dbReference type="RefSeq" id="WP_343918089.1">
    <property type="nucleotide sequence ID" value="NZ_BAAAKK010000002.1"/>
</dbReference>
<evidence type="ECO:0000313" key="4">
    <source>
        <dbReference type="Proteomes" id="UP001501266"/>
    </source>
</evidence>
<name>A0ABN1YSX0_9MICO</name>
<feature type="region of interest" description="Disordered" evidence="1">
    <location>
        <begin position="1"/>
        <end position="24"/>
    </location>
</feature>
<gene>
    <name evidence="3" type="ORF">GCM10009640_10270</name>
</gene>
<keyword evidence="4" id="KW-1185">Reference proteome</keyword>
<feature type="compositionally biased region" description="Polar residues" evidence="1">
    <location>
        <begin position="11"/>
        <end position="21"/>
    </location>
</feature>
<dbReference type="InterPro" id="IPR021331">
    <property type="entry name" value="Hva1_TUDOR"/>
</dbReference>
<evidence type="ECO:0000259" key="2">
    <source>
        <dbReference type="Pfam" id="PF11160"/>
    </source>
</evidence>
<proteinExistence type="predicted"/>
<sequence length="68" mass="7654">MGFSKGDEVAWSTSQGETHGTVQERRVRDFTFDGQRFRASDDEPYYVVESAKTGAKAAHKESALRKRS</sequence>
<comment type="caution">
    <text evidence="3">The sequence shown here is derived from an EMBL/GenBank/DDBJ whole genome shotgun (WGS) entry which is preliminary data.</text>
</comment>
<protein>
    <submittedName>
        <fullName evidence="3">DUF2945 domain-containing protein</fullName>
    </submittedName>
</protein>
<accession>A0ABN1YSX0</accession>
<evidence type="ECO:0000256" key="1">
    <source>
        <dbReference type="SAM" id="MobiDB-lite"/>
    </source>
</evidence>
<feature type="domain" description="Hypervirulence associated protein TUDOR" evidence="2">
    <location>
        <begin position="6"/>
        <end position="64"/>
    </location>
</feature>
<evidence type="ECO:0000313" key="3">
    <source>
        <dbReference type="EMBL" id="GAA1420643.1"/>
    </source>
</evidence>
<dbReference type="Proteomes" id="UP001501266">
    <property type="component" value="Unassembled WGS sequence"/>
</dbReference>
<organism evidence="3 4">
    <name type="scientific">Agrococcus citreus</name>
    <dbReference type="NCBI Taxonomy" id="84643"/>
    <lineage>
        <taxon>Bacteria</taxon>
        <taxon>Bacillati</taxon>
        <taxon>Actinomycetota</taxon>
        <taxon>Actinomycetes</taxon>
        <taxon>Micrococcales</taxon>
        <taxon>Microbacteriaceae</taxon>
        <taxon>Agrococcus</taxon>
    </lineage>
</organism>
<dbReference type="Gene3D" id="2.30.30.1060">
    <property type="match status" value="1"/>
</dbReference>
<reference evidence="3 4" key="1">
    <citation type="journal article" date="2019" name="Int. J. Syst. Evol. Microbiol.">
        <title>The Global Catalogue of Microorganisms (GCM) 10K type strain sequencing project: providing services to taxonomists for standard genome sequencing and annotation.</title>
        <authorList>
            <consortium name="The Broad Institute Genomics Platform"/>
            <consortium name="The Broad Institute Genome Sequencing Center for Infectious Disease"/>
            <person name="Wu L."/>
            <person name="Ma J."/>
        </authorList>
    </citation>
    <scope>NUCLEOTIDE SEQUENCE [LARGE SCALE GENOMIC DNA]</scope>
    <source>
        <strain evidence="3 4">JCM 12398</strain>
    </source>
</reference>
<dbReference type="EMBL" id="BAAAKK010000002">
    <property type="protein sequence ID" value="GAA1420643.1"/>
    <property type="molecule type" value="Genomic_DNA"/>
</dbReference>